<dbReference type="RefSeq" id="WP_121095465.1">
    <property type="nucleotide sequence ID" value="NZ_UIHC01000020.1"/>
</dbReference>
<organism evidence="2 3">
    <name type="scientific">Roseinatronobacter ekhonensis</name>
    <dbReference type="NCBI Taxonomy" id="254356"/>
    <lineage>
        <taxon>Bacteria</taxon>
        <taxon>Pseudomonadati</taxon>
        <taxon>Pseudomonadota</taxon>
        <taxon>Alphaproteobacteria</taxon>
        <taxon>Rhodobacterales</taxon>
        <taxon>Paracoccaceae</taxon>
        <taxon>Roseinatronobacter</taxon>
    </lineage>
</organism>
<evidence type="ECO:0000256" key="1">
    <source>
        <dbReference type="SAM" id="MobiDB-lite"/>
    </source>
</evidence>
<reference evidence="3" key="1">
    <citation type="submission" date="2018-08" db="EMBL/GenBank/DDBJ databases">
        <authorList>
            <person name="Rodrigo-Torres L."/>
            <person name="Arahal R. D."/>
            <person name="Lucena T."/>
        </authorList>
    </citation>
    <scope>NUCLEOTIDE SEQUENCE [LARGE SCALE GENOMIC DNA]</scope>
    <source>
        <strain evidence="3">CECT 7235</strain>
    </source>
</reference>
<dbReference type="OrthoDB" id="5738806at2"/>
<name>A0A3B0M8Z1_9RHOB</name>
<keyword evidence="3" id="KW-1185">Reference proteome</keyword>
<proteinExistence type="predicted"/>
<dbReference type="AlphaFoldDB" id="A0A3B0M8Z1"/>
<dbReference type="InterPro" id="IPR021270">
    <property type="entry name" value="DUF2849"/>
</dbReference>
<sequence>MSRQFTPSVLTANDLLEGDVIYLDPADRWVRELDRARLFTDARAAAEALDMAEGQQDRLVGAYLAPAIAAPEGPQPGHFREAFRAQGPSNYAHGKQAQA</sequence>
<feature type="region of interest" description="Disordered" evidence="1">
    <location>
        <begin position="74"/>
        <end position="99"/>
    </location>
</feature>
<evidence type="ECO:0000313" key="2">
    <source>
        <dbReference type="EMBL" id="SUZ32405.1"/>
    </source>
</evidence>
<accession>A0A3B0M8Z1</accession>
<evidence type="ECO:0008006" key="4">
    <source>
        <dbReference type="Google" id="ProtNLM"/>
    </source>
</evidence>
<gene>
    <name evidence="2" type="ORF">ROE7235_02162</name>
</gene>
<dbReference type="Pfam" id="PF11011">
    <property type="entry name" value="DUF2849"/>
    <property type="match status" value="1"/>
</dbReference>
<dbReference type="EMBL" id="UIHC01000020">
    <property type="protein sequence ID" value="SUZ32405.1"/>
    <property type="molecule type" value="Genomic_DNA"/>
</dbReference>
<protein>
    <recommendedName>
        <fullName evidence="4">Sulfite reductase</fullName>
    </recommendedName>
</protein>
<evidence type="ECO:0000313" key="3">
    <source>
        <dbReference type="Proteomes" id="UP000272908"/>
    </source>
</evidence>
<dbReference type="Proteomes" id="UP000272908">
    <property type="component" value="Unassembled WGS sequence"/>
</dbReference>